<dbReference type="InterPro" id="IPR037490">
    <property type="entry name" value="WAP"/>
</dbReference>
<gene>
    <name evidence="1" type="ordered locus">Os03g0784500</name>
</gene>
<dbReference type="KEGG" id="dosa:Os03g0784500"/>
<name>A0A0P0W4E9_ORYSJ</name>
<sequence length="273" mass="31283">TRKLLDDSMNSMHDAATNFSTELSSLEAMISEKEKALCLSNEENRMLKEKIAELEQCLIQDKQEDPEVIKQESTEIILRDIEVAPHISPRRSHETPKQDMQYDELVKLNSSLEIASAALKEVENKNIDYNGIFTKNEQEKQLECILISIMKLSKEFVEIEQKLSVERSASRSEDLSDHCNHMVRQAVVLTKIGLWYKQMLETRRSELQKAEAKVVILGDKVNSHLNLLQKIYVTLDRYSPTLQQYPGLLDAFLKTCKLVAGLRSNQNKDDTTA</sequence>
<dbReference type="Proteomes" id="UP000000763">
    <property type="component" value="Chromosome 3"/>
</dbReference>
<protein>
    <submittedName>
        <fullName evidence="1">Os03g0784500 protein</fullName>
    </submittedName>
</protein>
<dbReference type="PANTHER" id="PTHR33883">
    <property type="entry name" value="WPP DOMAIN-ASSOCIATED PROTEIN"/>
    <property type="match status" value="1"/>
</dbReference>
<reference evidence="1 2" key="1">
    <citation type="journal article" date="2005" name="Nature">
        <title>The map-based sequence of the rice genome.</title>
        <authorList>
            <consortium name="International rice genome sequencing project (IRGSP)"/>
            <person name="Matsumoto T."/>
            <person name="Wu J."/>
            <person name="Kanamori H."/>
            <person name="Katayose Y."/>
            <person name="Fujisawa M."/>
            <person name="Namiki N."/>
            <person name="Mizuno H."/>
            <person name="Yamamoto K."/>
            <person name="Antonio B.A."/>
            <person name="Baba T."/>
            <person name="Sakata K."/>
            <person name="Nagamura Y."/>
            <person name="Aoki H."/>
            <person name="Arikawa K."/>
            <person name="Arita K."/>
            <person name="Bito T."/>
            <person name="Chiden Y."/>
            <person name="Fujitsuka N."/>
            <person name="Fukunaka R."/>
            <person name="Hamada M."/>
            <person name="Harada C."/>
            <person name="Hayashi A."/>
            <person name="Hijishita S."/>
            <person name="Honda M."/>
            <person name="Hosokawa S."/>
            <person name="Ichikawa Y."/>
            <person name="Idonuma A."/>
            <person name="Iijima M."/>
            <person name="Ikeda M."/>
            <person name="Ikeno M."/>
            <person name="Ito K."/>
            <person name="Ito S."/>
            <person name="Ito T."/>
            <person name="Ito Y."/>
            <person name="Ito Y."/>
            <person name="Iwabuchi A."/>
            <person name="Kamiya K."/>
            <person name="Karasawa W."/>
            <person name="Kurita K."/>
            <person name="Katagiri S."/>
            <person name="Kikuta A."/>
            <person name="Kobayashi H."/>
            <person name="Kobayashi N."/>
            <person name="Machita K."/>
            <person name="Maehara T."/>
            <person name="Masukawa M."/>
            <person name="Mizubayashi T."/>
            <person name="Mukai Y."/>
            <person name="Nagasaki H."/>
            <person name="Nagata Y."/>
            <person name="Naito S."/>
            <person name="Nakashima M."/>
            <person name="Nakama Y."/>
            <person name="Nakamichi Y."/>
            <person name="Nakamura M."/>
            <person name="Meguro A."/>
            <person name="Negishi M."/>
            <person name="Ohta I."/>
            <person name="Ohta T."/>
            <person name="Okamoto M."/>
            <person name="Ono N."/>
            <person name="Saji S."/>
            <person name="Sakaguchi M."/>
            <person name="Sakai K."/>
            <person name="Shibata M."/>
            <person name="Shimokawa T."/>
            <person name="Song J."/>
            <person name="Takazaki Y."/>
            <person name="Terasawa K."/>
            <person name="Tsugane M."/>
            <person name="Tsuji K."/>
            <person name="Ueda S."/>
            <person name="Waki K."/>
            <person name="Yamagata H."/>
            <person name="Yamamoto M."/>
            <person name="Yamamoto S."/>
            <person name="Yamane H."/>
            <person name="Yoshiki S."/>
            <person name="Yoshihara R."/>
            <person name="Yukawa K."/>
            <person name="Zhong H."/>
            <person name="Yano M."/>
            <person name="Yuan Q."/>
            <person name="Ouyang S."/>
            <person name="Liu J."/>
            <person name="Jones K.M."/>
            <person name="Gansberger K."/>
            <person name="Moffat K."/>
            <person name="Hill J."/>
            <person name="Bera J."/>
            <person name="Fadrosh D."/>
            <person name="Jin S."/>
            <person name="Johri S."/>
            <person name="Kim M."/>
            <person name="Overton L."/>
            <person name="Reardon M."/>
            <person name="Tsitrin T."/>
            <person name="Vuong H."/>
            <person name="Weaver B."/>
            <person name="Ciecko A."/>
            <person name="Tallon L."/>
            <person name="Jackson J."/>
            <person name="Pai G."/>
            <person name="Aken S.V."/>
            <person name="Utterback T."/>
            <person name="Reidmuller S."/>
            <person name="Feldblyum T."/>
            <person name="Hsiao J."/>
            <person name="Zismann V."/>
            <person name="Iobst S."/>
            <person name="de Vazeille A.R."/>
            <person name="Buell C.R."/>
            <person name="Ying K."/>
            <person name="Li Y."/>
            <person name="Lu T."/>
            <person name="Huang Y."/>
            <person name="Zhao Q."/>
            <person name="Feng Q."/>
            <person name="Zhang L."/>
            <person name="Zhu J."/>
            <person name="Weng Q."/>
            <person name="Mu J."/>
            <person name="Lu Y."/>
            <person name="Fan D."/>
            <person name="Liu Y."/>
            <person name="Guan J."/>
            <person name="Zhang Y."/>
            <person name="Yu S."/>
            <person name="Liu X."/>
            <person name="Zhang Y."/>
            <person name="Hong G."/>
            <person name="Han B."/>
            <person name="Choisne N."/>
            <person name="Demange N."/>
            <person name="Orjeda G."/>
            <person name="Samain S."/>
            <person name="Cattolico L."/>
            <person name="Pelletier E."/>
            <person name="Couloux A."/>
            <person name="Segurens B."/>
            <person name="Wincker P."/>
            <person name="D'Hont A."/>
            <person name="Scarpelli C."/>
            <person name="Weissenbach J."/>
            <person name="Salanoubat M."/>
            <person name="Quetier F."/>
            <person name="Yu Y."/>
            <person name="Kim H.R."/>
            <person name="Rambo T."/>
            <person name="Currie J."/>
            <person name="Collura K."/>
            <person name="Luo M."/>
            <person name="Yang T."/>
            <person name="Ammiraju J.S.S."/>
            <person name="Engler F."/>
            <person name="Soderlund C."/>
            <person name="Wing R.A."/>
            <person name="Palmer L.E."/>
            <person name="de la Bastide M."/>
            <person name="Spiegel L."/>
            <person name="Nascimento L."/>
            <person name="Zutavern T."/>
            <person name="O'Shaughnessy A."/>
            <person name="Dike S."/>
            <person name="Dedhia N."/>
            <person name="Preston R."/>
            <person name="Balija V."/>
            <person name="McCombie W.R."/>
            <person name="Chow T."/>
            <person name="Chen H."/>
            <person name="Chung M."/>
            <person name="Chen C."/>
            <person name="Shaw J."/>
            <person name="Wu H."/>
            <person name="Hsiao K."/>
            <person name="Chao Y."/>
            <person name="Chu M."/>
            <person name="Cheng C."/>
            <person name="Hour A."/>
            <person name="Lee P."/>
            <person name="Lin S."/>
            <person name="Lin Y."/>
            <person name="Liou J."/>
            <person name="Liu S."/>
            <person name="Hsing Y."/>
            <person name="Raghuvanshi S."/>
            <person name="Mohanty A."/>
            <person name="Bharti A.K."/>
            <person name="Gaur A."/>
            <person name="Gupta V."/>
            <person name="Kumar D."/>
            <person name="Ravi V."/>
            <person name="Vij S."/>
            <person name="Kapur A."/>
            <person name="Khurana P."/>
            <person name="Khurana P."/>
            <person name="Khurana J.P."/>
            <person name="Tyagi A.K."/>
            <person name="Gaikwad K."/>
            <person name="Singh A."/>
            <person name="Dalal V."/>
            <person name="Srivastava S."/>
            <person name="Dixit A."/>
            <person name="Pal A.K."/>
            <person name="Ghazi I.A."/>
            <person name="Yadav M."/>
            <person name="Pandit A."/>
            <person name="Bhargava A."/>
            <person name="Sureshbabu K."/>
            <person name="Batra K."/>
            <person name="Sharma T.R."/>
            <person name="Mohapatra T."/>
            <person name="Singh N.K."/>
            <person name="Messing J."/>
            <person name="Nelson A.B."/>
            <person name="Fuks G."/>
            <person name="Kavchok S."/>
            <person name="Keizer G."/>
            <person name="Linton E."/>
            <person name="Llaca V."/>
            <person name="Song R."/>
            <person name="Tanyolac B."/>
            <person name="Young S."/>
            <person name="Ho-Il K."/>
            <person name="Hahn J.H."/>
            <person name="Sangsakoo G."/>
            <person name="Vanavichit A."/>
            <person name="de Mattos Luiz.A.T."/>
            <person name="Zimmer P.D."/>
            <person name="Malone G."/>
            <person name="Dellagostin O."/>
            <person name="de Oliveira A.C."/>
            <person name="Bevan M."/>
            <person name="Bancroft I."/>
            <person name="Minx P."/>
            <person name="Cordum H."/>
            <person name="Wilson R."/>
            <person name="Cheng Z."/>
            <person name="Jin W."/>
            <person name="Jiang J."/>
            <person name="Leong S.A."/>
            <person name="Iwama H."/>
            <person name="Gojobori T."/>
            <person name="Itoh T."/>
            <person name="Niimura Y."/>
            <person name="Fujii Y."/>
            <person name="Habara T."/>
            <person name="Sakai H."/>
            <person name="Sato Y."/>
            <person name="Wilson G."/>
            <person name="Kumar K."/>
            <person name="McCouch S."/>
            <person name="Juretic N."/>
            <person name="Hoen D."/>
            <person name="Wright S."/>
            <person name="Bruskiewich R."/>
            <person name="Bureau T."/>
            <person name="Miyao A."/>
            <person name="Hirochika H."/>
            <person name="Nishikawa T."/>
            <person name="Kadowaki K."/>
            <person name="Sugiura M."/>
            <person name="Burr B."/>
            <person name="Sasaki T."/>
        </authorList>
    </citation>
    <scope>NUCLEOTIDE SEQUENCE [LARGE SCALE GENOMIC DNA]</scope>
    <source>
        <strain evidence="2">cv. Nipponbare</strain>
    </source>
</reference>
<organism evidence="1 2">
    <name type="scientific">Oryza sativa subsp. japonica</name>
    <name type="common">Rice</name>
    <dbReference type="NCBI Taxonomy" id="39947"/>
    <lineage>
        <taxon>Eukaryota</taxon>
        <taxon>Viridiplantae</taxon>
        <taxon>Streptophyta</taxon>
        <taxon>Embryophyta</taxon>
        <taxon>Tracheophyta</taxon>
        <taxon>Spermatophyta</taxon>
        <taxon>Magnoliopsida</taxon>
        <taxon>Liliopsida</taxon>
        <taxon>Poales</taxon>
        <taxon>Poaceae</taxon>
        <taxon>BOP clade</taxon>
        <taxon>Oryzoideae</taxon>
        <taxon>Oryzeae</taxon>
        <taxon>Oryzinae</taxon>
        <taxon>Oryza</taxon>
        <taxon>Oryza sativa</taxon>
    </lineage>
</organism>
<accession>A0A0P0W4E9</accession>
<proteinExistence type="predicted"/>
<dbReference type="SMR" id="A0A0P0W4E9"/>
<feature type="non-terminal residue" evidence="1">
    <location>
        <position position="1"/>
    </location>
</feature>
<reference evidence="2" key="2">
    <citation type="journal article" date="2008" name="Nucleic Acids Res.">
        <title>The rice annotation project database (RAP-DB): 2008 update.</title>
        <authorList>
            <consortium name="The rice annotation project (RAP)"/>
        </authorList>
    </citation>
    <scope>GENOME REANNOTATION</scope>
    <source>
        <strain evidence="2">cv. Nipponbare</strain>
    </source>
</reference>
<dbReference type="Gramene" id="Os03t0784500-01">
    <property type="protein sequence ID" value="Os03t0784500-01"/>
    <property type="gene ID" value="Os03g0784500"/>
</dbReference>
<evidence type="ECO:0000313" key="1">
    <source>
        <dbReference type="EMBL" id="BAF13388.1"/>
    </source>
</evidence>
<dbReference type="EMBL" id="AP008209">
    <property type="protein sequence ID" value="BAF13388.1"/>
    <property type="molecule type" value="Genomic_DNA"/>
</dbReference>
<evidence type="ECO:0000313" key="2">
    <source>
        <dbReference type="Proteomes" id="UP000000763"/>
    </source>
</evidence>
<dbReference type="PANTHER" id="PTHR33883:SF6">
    <property type="entry name" value="WPP DOMAIN-ASSOCIATED PROTEIN"/>
    <property type="match status" value="1"/>
</dbReference>
<dbReference type="AlphaFoldDB" id="A0A0P0W4E9"/>